<name>A0A8J6LS01_9FIRM</name>
<dbReference type="InterPro" id="IPR019734">
    <property type="entry name" value="TPR_rpt"/>
</dbReference>
<evidence type="ECO:0000256" key="1">
    <source>
        <dbReference type="ARBA" id="ARBA00022737"/>
    </source>
</evidence>
<dbReference type="PROSITE" id="PS50005">
    <property type="entry name" value="TPR"/>
    <property type="match status" value="3"/>
</dbReference>
<evidence type="ECO:0000256" key="3">
    <source>
        <dbReference type="PROSITE-ProRule" id="PRU00339"/>
    </source>
</evidence>
<feature type="transmembrane region" description="Helical" evidence="4">
    <location>
        <begin position="31"/>
        <end position="53"/>
    </location>
</feature>
<keyword evidence="5" id="KW-0732">Signal</keyword>
<protein>
    <submittedName>
        <fullName evidence="6">Tetratricopeptide repeat protein</fullName>
    </submittedName>
</protein>
<keyword evidence="4" id="KW-0812">Transmembrane</keyword>
<dbReference type="Gene3D" id="1.25.40.10">
    <property type="entry name" value="Tetratricopeptide repeat domain"/>
    <property type="match status" value="1"/>
</dbReference>
<feature type="repeat" description="TPR" evidence="3">
    <location>
        <begin position="106"/>
        <end position="139"/>
    </location>
</feature>
<keyword evidence="7" id="KW-1185">Reference proteome</keyword>
<sequence>MKITCLTLVFLLVFNSFPVAAANTRSDTGEMVIKIGVATAVVVGAVCLIRTAIINGKAGKLYHEGEKLAAAGDWPGAVQAYTKAWELNPDYKDVAAKLAEAKEKAGTMYLRLGDEAWKEKKLEAAEAYYRQALQYIPASTEARQKLNQLAQELAWVHYRRGLSYEAVNRWPEALQEYERAYLLAPEISEFADHYRRAKANADQNLPLRTVLFFINHTSTAGVEELLARELQQQMQAAANGKYVMLDYTRTQAVLTEQAAALGGELDEKLALDLGRILGVDEVVIGAIHSFEVRNRVRIEVSAKRLQIPTGRVNKEVKPFTYTFARGATAANWRDELPKLATELAKRLN</sequence>
<proteinExistence type="predicted"/>
<feature type="repeat" description="TPR" evidence="3">
    <location>
        <begin position="154"/>
        <end position="187"/>
    </location>
</feature>
<accession>A0A8J6LS01</accession>
<keyword evidence="4" id="KW-0472">Membrane</keyword>
<feature type="repeat" description="TPR" evidence="3">
    <location>
        <begin position="58"/>
        <end position="91"/>
    </location>
</feature>
<evidence type="ECO:0000256" key="4">
    <source>
        <dbReference type="SAM" id="Phobius"/>
    </source>
</evidence>
<reference evidence="6" key="1">
    <citation type="submission" date="2020-06" db="EMBL/GenBank/DDBJ databases">
        <title>Novel chitinolytic bacterium.</title>
        <authorList>
            <person name="Ungkulpasvich U."/>
            <person name="Kosugi A."/>
            <person name="Uke A."/>
        </authorList>
    </citation>
    <scope>NUCLEOTIDE SEQUENCE</scope>
    <source>
        <strain evidence="6">UUS1-1</strain>
    </source>
</reference>
<dbReference type="InterPro" id="IPR011990">
    <property type="entry name" value="TPR-like_helical_dom_sf"/>
</dbReference>
<gene>
    <name evidence="6" type="ORF">G5B42_04235</name>
</gene>
<keyword evidence="2 3" id="KW-0802">TPR repeat</keyword>
<dbReference type="SUPFAM" id="SSF48452">
    <property type="entry name" value="TPR-like"/>
    <property type="match status" value="1"/>
</dbReference>
<comment type="caution">
    <text evidence="6">The sequence shown here is derived from an EMBL/GenBank/DDBJ whole genome shotgun (WGS) entry which is preliminary data.</text>
</comment>
<evidence type="ECO:0000313" key="7">
    <source>
        <dbReference type="Proteomes" id="UP000657177"/>
    </source>
</evidence>
<keyword evidence="4" id="KW-1133">Transmembrane helix</keyword>
<feature type="signal peptide" evidence="5">
    <location>
        <begin position="1"/>
        <end position="21"/>
    </location>
</feature>
<dbReference type="SMART" id="SM00028">
    <property type="entry name" value="TPR"/>
    <property type="match status" value="3"/>
</dbReference>
<dbReference type="AlphaFoldDB" id="A0A8J6LS01"/>
<dbReference type="Pfam" id="PF07719">
    <property type="entry name" value="TPR_2"/>
    <property type="match status" value="1"/>
</dbReference>
<dbReference type="EMBL" id="JAAKDE010000008">
    <property type="protein sequence ID" value="MBA2132752.1"/>
    <property type="molecule type" value="Genomic_DNA"/>
</dbReference>
<organism evidence="6 7">
    <name type="scientific">Capillibacterium thermochitinicola</name>
    <dbReference type="NCBI Taxonomy" id="2699427"/>
    <lineage>
        <taxon>Bacteria</taxon>
        <taxon>Bacillati</taxon>
        <taxon>Bacillota</taxon>
        <taxon>Capillibacterium</taxon>
    </lineage>
</organism>
<feature type="chain" id="PRO_5039569113" evidence="5">
    <location>
        <begin position="22"/>
        <end position="348"/>
    </location>
</feature>
<keyword evidence="1" id="KW-0677">Repeat</keyword>
<evidence type="ECO:0000313" key="6">
    <source>
        <dbReference type="EMBL" id="MBA2132752.1"/>
    </source>
</evidence>
<evidence type="ECO:0000256" key="2">
    <source>
        <dbReference type="ARBA" id="ARBA00022803"/>
    </source>
</evidence>
<evidence type="ECO:0000256" key="5">
    <source>
        <dbReference type="SAM" id="SignalP"/>
    </source>
</evidence>
<dbReference type="Proteomes" id="UP000657177">
    <property type="component" value="Unassembled WGS sequence"/>
</dbReference>
<dbReference type="Pfam" id="PF13181">
    <property type="entry name" value="TPR_8"/>
    <property type="match status" value="1"/>
</dbReference>
<dbReference type="InterPro" id="IPR013105">
    <property type="entry name" value="TPR_2"/>
</dbReference>
<dbReference type="Gene3D" id="3.40.50.10610">
    <property type="entry name" value="ABC-type transport auxiliary lipoprotein component"/>
    <property type="match status" value="1"/>
</dbReference>